<evidence type="ECO:0000313" key="2">
    <source>
        <dbReference type="Proteomes" id="UP000254280"/>
    </source>
</evidence>
<dbReference type="Proteomes" id="UP000254280">
    <property type="component" value="Unassembled WGS sequence"/>
</dbReference>
<proteinExistence type="predicted"/>
<dbReference type="EMBL" id="UGSS01000002">
    <property type="protein sequence ID" value="SUB33299.1"/>
    <property type="molecule type" value="Genomic_DNA"/>
</dbReference>
<reference evidence="1 2" key="1">
    <citation type="submission" date="2018-06" db="EMBL/GenBank/DDBJ databases">
        <authorList>
            <consortium name="Pathogen Informatics"/>
            <person name="Doyle S."/>
        </authorList>
    </citation>
    <scope>NUCLEOTIDE SEQUENCE [LARGE SCALE GENOMIC DNA]</scope>
    <source>
        <strain evidence="1 2">NCTC10699</strain>
    </source>
</reference>
<keyword evidence="2" id="KW-1185">Reference proteome</keyword>
<accession>A0A379B4W8</accession>
<gene>
    <name evidence="1" type="ORF">NCTC10699_00912</name>
</gene>
<sequence length="108" mass="12532">MKEFKWMPQWNMKRKTKPNVNVVSFGDGYEQRSPKGIHNDLRTYDVVFKGVNAYINAIDAFLTLHNAYQAFLWTPPYSRAGKFKCEAWDVEMAEGFATLTATFQEVVE</sequence>
<protein>
    <submittedName>
        <fullName evidence="1">Putative minor tail protein</fullName>
    </submittedName>
</protein>
<dbReference type="Pfam" id="PF05939">
    <property type="entry name" value="Phage_min_tail"/>
    <property type="match status" value="1"/>
</dbReference>
<evidence type="ECO:0000313" key="1">
    <source>
        <dbReference type="EMBL" id="SUB33299.1"/>
    </source>
</evidence>
<name>A0A379B4W8_9PAST</name>
<dbReference type="OrthoDB" id="8607203at2"/>
<organism evidence="1 2">
    <name type="scientific">[Pasteurella] mairii</name>
    <dbReference type="NCBI Taxonomy" id="757"/>
    <lineage>
        <taxon>Bacteria</taxon>
        <taxon>Pseudomonadati</taxon>
        <taxon>Pseudomonadota</taxon>
        <taxon>Gammaproteobacteria</taxon>
        <taxon>Pasteurellales</taxon>
        <taxon>Pasteurellaceae</taxon>
    </lineage>
</organism>
<dbReference type="InterPro" id="IPR010265">
    <property type="entry name" value="Phage_lambda_TipM"/>
</dbReference>
<dbReference type="AlphaFoldDB" id="A0A379B4W8"/>